<dbReference type="AlphaFoldDB" id="A0A266QBQ2"/>
<proteinExistence type="inferred from homology"/>
<evidence type="ECO:0000256" key="4">
    <source>
        <dbReference type="ARBA" id="ARBA00023163"/>
    </source>
</evidence>
<dbReference type="SUPFAM" id="SSF46785">
    <property type="entry name" value="Winged helix' DNA-binding domain"/>
    <property type="match status" value="1"/>
</dbReference>
<dbReference type="Pfam" id="PF00126">
    <property type="entry name" value="HTH_1"/>
    <property type="match status" value="1"/>
</dbReference>
<evidence type="ECO:0000259" key="5">
    <source>
        <dbReference type="PROSITE" id="PS50931"/>
    </source>
</evidence>
<feature type="domain" description="HTH lysR-type" evidence="5">
    <location>
        <begin position="5"/>
        <end position="62"/>
    </location>
</feature>
<dbReference type="Pfam" id="PF03466">
    <property type="entry name" value="LysR_substrate"/>
    <property type="match status" value="1"/>
</dbReference>
<dbReference type="PANTHER" id="PTHR30126">
    <property type="entry name" value="HTH-TYPE TRANSCRIPTIONAL REGULATOR"/>
    <property type="match status" value="1"/>
</dbReference>
<protein>
    <submittedName>
        <fullName evidence="6">LysR family transcriptional regulator</fullName>
    </submittedName>
</protein>
<reference evidence="7" key="1">
    <citation type="submission" date="2017-05" db="EMBL/GenBank/DDBJ databases">
        <authorList>
            <person name="Barney B.M."/>
        </authorList>
    </citation>
    <scope>NUCLEOTIDE SEQUENCE [LARGE SCALE GENOMIC DNA]</scope>
    <source>
        <strain evidence="7">PSBB022</strain>
    </source>
</reference>
<dbReference type="PANTHER" id="PTHR30126:SF4">
    <property type="entry name" value="LYSR FAMILY TRANSCRIPTIONAL REGULATOR"/>
    <property type="match status" value="1"/>
</dbReference>
<comment type="caution">
    <text evidence="6">The sequence shown here is derived from an EMBL/GenBank/DDBJ whole genome shotgun (WGS) entry which is preliminary data.</text>
</comment>
<dbReference type="RefSeq" id="WP_094984752.1">
    <property type="nucleotide sequence ID" value="NZ_NHNI01000001.1"/>
</dbReference>
<evidence type="ECO:0000313" key="7">
    <source>
        <dbReference type="Proteomes" id="UP000216101"/>
    </source>
</evidence>
<evidence type="ECO:0000256" key="2">
    <source>
        <dbReference type="ARBA" id="ARBA00023015"/>
    </source>
</evidence>
<organism evidence="6 7">
    <name type="scientific">Cellvibrio mixtus</name>
    <dbReference type="NCBI Taxonomy" id="39650"/>
    <lineage>
        <taxon>Bacteria</taxon>
        <taxon>Pseudomonadati</taxon>
        <taxon>Pseudomonadota</taxon>
        <taxon>Gammaproteobacteria</taxon>
        <taxon>Cellvibrionales</taxon>
        <taxon>Cellvibrionaceae</taxon>
        <taxon>Cellvibrio</taxon>
    </lineage>
</organism>
<evidence type="ECO:0000256" key="3">
    <source>
        <dbReference type="ARBA" id="ARBA00023125"/>
    </source>
</evidence>
<dbReference type="STRING" id="1209072.GCA_000766945_03606"/>
<dbReference type="Gene3D" id="3.40.190.290">
    <property type="match status" value="1"/>
</dbReference>
<evidence type="ECO:0000313" key="6">
    <source>
        <dbReference type="EMBL" id="OZY87313.1"/>
    </source>
</evidence>
<keyword evidence="4" id="KW-0804">Transcription</keyword>
<dbReference type="Proteomes" id="UP000216101">
    <property type="component" value="Unassembled WGS sequence"/>
</dbReference>
<gene>
    <name evidence="6" type="ORF">CBP51_10135</name>
</gene>
<dbReference type="InterPro" id="IPR005119">
    <property type="entry name" value="LysR_subst-bd"/>
</dbReference>
<evidence type="ECO:0000256" key="1">
    <source>
        <dbReference type="ARBA" id="ARBA00009437"/>
    </source>
</evidence>
<accession>A0A266QBQ2</accession>
<dbReference type="InterPro" id="IPR000847">
    <property type="entry name" value="LysR_HTH_N"/>
</dbReference>
<dbReference type="SUPFAM" id="SSF53850">
    <property type="entry name" value="Periplasmic binding protein-like II"/>
    <property type="match status" value="1"/>
</dbReference>
<dbReference type="InterPro" id="IPR036390">
    <property type="entry name" value="WH_DNA-bd_sf"/>
</dbReference>
<dbReference type="Gene3D" id="1.10.10.10">
    <property type="entry name" value="Winged helix-like DNA-binding domain superfamily/Winged helix DNA-binding domain"/>
    <property type="match status" value="1"/>
</dbReference>
<dbReference type="PROSITE" id="PS50931">
    <property type="entry name" value="HTH_LYSR"/>
    <property type="match status" value="1"/>
</dbReference>
<dbReference type="InterPro" id="IPR036388">
    <property type="entry name" value="WH-like_DNA-bd_sf"/>
</dbReference>
<keyword evidence="7" id="KW-1185">Reference proteome</keyword>
<name>A0A266QBQ2_9GAMM</name>
<dbReference type="EMBL" id="NHNI01000001">
    <property type="protein sequence ID" value="OZY87313.1"/>
    <property type="molecule type" value="Genomic_DNA"/>
</dbReference>
<keyword evidence="2" id="KW-0805">Transcription regulation</keyword>
<keyword evidence="3" id="KW-0238">DNA-binding</keyword>
<dbReference type="GO" id="GO:0000976">
    <property type="term" value="F:transcription cis-regulatory region binding"/>
    <property type="evidence" value="ECO:0007669"/>
    <property type="project" value="TreeGrafter"/>
</dbReference>
<dbReference type="GO" id="GO:0003700">
    <property type="term" value="F:DNA-binding transcription factor activity"/>
    <property type="evidence" value="ECO:0007669"/>
    <property type="project" value="InterPro"/>
</dbReference>
<sequence length="304" mass="32827">MPHAITLDALRVLDAIDRKGSFGAAAEALFKVPSALSYTVQKLESDLGITLFDRRKQRAQLTAAGRLLLDQGRQLLQAASAIEDAVQQLESGWETRLRIAKDTILPLAPLLQLINAFNQLDKRVAINIGEEVLGGTWDALIAERCDLALGASGDLPKGVFEYRLLGEVEFVFAVARNHPLCLHKGPVDAAAIQAFPTIVAGDSSLSSPGRSSGLLESRQIIRVANSSAKILAQVMGVGVGFLPTHLIRAEIARGDLVLLECSVPRPNIPLYLAWRKDHSGKALQWFIDACLNANWLGSEASPTQ</sequence>
<comment type="similarity">
    <text evidence="1">Belongs to the LysR transcriptional regulatory family.</text>
</comment>